<protein>
    <submittedName>
        <fullName evidence="1">Uncharacterized protein</fullName>
    </submittedName>
</protein>
<dbReference type="EMBL" id="MU151188">
    <property type="protein sequence ID" value="KAF9447697.1"/>
    <property type="molecule type" value="Genomic_DNA"/>
</dbReference>
<comment type="caution">
    <text evidence="1">The sequence shown here is derived from an EMBL/GenBank/DDBJ whole genome shotgun (WGS) entry which is preliminary data.</text>
</comment>
<keyword evidence="2" id="KW-1185">Reference proteome</keyword>
<organism evidence="1 2">
    <name type="scientific">Macrolepiota fuliginosa MF-IS2</name>
    <dbReference type="NCBI Taxonomy" id="1400762"/>
    <lineage>
        <taxon>Eukaryota</taxon>
        <taxon>Fungi</taxon>
        <taxon>Dikarya</taxon>
        <taxon>Basidiomycota</taxon>
        <taxon>Agaricomycotina</taxon>
        <taxon>Agaricomycetes</taxon>
        <taxon>Agaricomycetidae</taxon>
        <taxon>Agaricales</taxon>
        <taxon>Agaricineae</taxon>
        <taxon>Agaricaceae</taxon>
        <taxon>Macrolepiota</taxon>
    </lineage>
</organism>
<feature type="non-terminal residue" evidence="1">
    <location>
        <position position="159"/>
    </location>
</feature>
<evidence type="ECO:0000313" key="2">
    <source>
        <dbReference type="Proteomes" id="UP000807342"/>
    </source>
</evidence>
<dbReference type="OrthoDB" id="3268696at2759"/>
<gene>
    <name evidence="1" type="ORF">P691DRAFT_643781</name>
</gene>
<evidence type="ECO:0000313" key="1">
    <source>
        <dbReference type="EMBL" id="KAF9447697.1"/>
    </source>
</evidence>
<sequence length="159" mass="18479">VPEENLASTYIPMWLSGHVFDPRDYAFYKKQCQLIMSLQCFHAALLHGGFLWRIVVEYVSLSEAVWGPWGIYNDDRYMFTVKDADGVEYVDDNLTVNEMDILCGVYLTFTGICDQMAKLLWYPLAYIFDGSGEDVGRWTDHNEMLWEKRNKSILNPNVN</sequence>
<dbReference type="Proteomes" id="UP000807342">
    <property type="component" value="Unassembled WGS sequence"/>
</dbReference>
<dbReference type="AlphaFoldDB" id="A0A9P6C1F0"/>
<accession>A0A9P6C1F0</accession>
<reference evidence="1" key="1">
    <citation type="submission" date="2020-11" db="EMBL/GenBank/DDBJ databases">
        <authorList>
            <consortium name="DOE Joint Genome Institute"/>
            <person name="Ahrendt S."/>
            <person name="Riley R."/>
            <person name="Andreopoulos W."/>
            <person name="Labutti K."/>
            <person name="Pangilinan J."/>
            <person name="Ruiz-Duenas F.J."/>
            <person name="Barrasa J.M."/>
            <person name="Sanchez-Garcia M."/>
            <person name="Camarero S."/>
            <person name="Miyauchi S."/>
            <person name="Serrano A."/>
            <person name="Linde D."/>
            <person name="Babiker R."/>
            <person name="Drula E."/>
            <person name="Ayuso-Fernandez I."/>
            <person name="Pacheco R."/>
            <person name="Padilla G."/>
            <person name="Ferreira P."/>
            <person name="Barriuso J."/>
            <person name="Kellner H."/>
            <person name="Castanera R."/>
            <person name="Alfaro M."/>
            <person name="Ramirez L."/>
            <person name="Pisabarro A.G."/>
            <person name="Kuo A."/>
            <person name="Tritt A."/>
            <person name="Lipzen A."/>
            <person name="He G."/>
            <person name="Yan M."/>
            <person name="Ng V."/>
            <person name="Cullen D."/>
            <person name="Martin F."/>
            <person name="Rosso M.-N."/>
            <person name="Henrissat B."/>
            <person name="Hibbett D."/>
            <person name="Martinez A.T."/>
            <person name="Grigoriev I.V."/>
        </authorList>
    </citation>
    <scope>NUCLEOTIDE SEQUENCE</scope>
    <source>
        <strain evidence="1">MF-IS2</strain>
    </source>
</reference>
<proteinExistence type="predicted"/>
<name>A0A9P6C1F0_9AGAR</name>
<feature type="non-terminal residue" evidence="1">
    <location>
        <position position="1"/>
    </location>
</feature>